<keyword evidence="10" id="KW-0862">Zinc</keyword>
<dbReference type="EC" id="3.4.11.2" evidence="4"/>
<evidence type="ECO:0000256" key="4">
    <source>
        <dbReference type="ARBA" id="ARBA00012564"/>
    </source>
</evidence>
<dbReference type="SUPFAM" id="SSF63737">
    <property type="entry name" value="Leukotriene A4 hydrolase N-terminal domain"/>
    <property type="match status" value="1"/>
</dbReference>
<evidence type="ECO:0000256" key="6">
    <source>
        <dbReference type="ARBA" id="ARBA00022438"/>
    </source>
</evidence>
<keyword evidence="15" id="KW-1185">Reference proteome</keyword>
<dbReference type="Pfam" id="PF01433">
    <property type="entry name" value="Peptidase_M1"/>
    <property type="match status" value="1"/>
</dbReference>
<protein>
    <recommendedName>
        <fullName evidence="5">Aminopeptidase N</fullName>
        <ecNumber evidence="4">3.4.11.2</ecNumber>
    </recommendedName>
</protein>
<dbReference type="PRINTS" id="PR00756">
    <property type="entry name" value="ALADIPTASE"/>
</dbReference>
<dbReference type="CDD" id="cd09603">
    <property type="entry name" value="M1_APN_like"/>
    <property type="match status" value="1"/>
</dbReference>
<dbReference type="Proteomes" id="UP001257914">
    <property type="component" value="Unassembled WGS sequence"/>
</dbReference>
<dbReference type="PANTHER" id="PTHR11533:SF174">
    <property type="entry name" value="PUROMYCIN-SENSITIVE AMINOPEPTIDASE-RELATED"/>
    <property type="match status" value="1"/>
</dbReference>
<dbReference type="SUPFAM" id="SSF55486">
    <property type="entry name" value="Metalloproteases ('zincins'), catalytic domain"/>
    <property type="match status" value="1"/>
</dbReference>
<evidence type="ECO:0000256" key="10">
    <source>
        <dbReference type="ARBA" id="ARBA00022833"/>
    </source>
</evidence>
<evidence type="ECO:0000256" key="1">
    <source>
        <dbReference type="ARBA" id="ARBA00000098"/>
    </source>
</evidence>
<evidence type="ECO:0000256" key="9">
    <source>
        <dbReference type="ARBA" id="ARBA00022801"/>
    </source>
</evidence>
<evidence type="ECO:0000259" key="13">
    <source>
        <dbReference type="Pfam" id="PF17900"/>
    </source>
</evidence>
<evidence type="ECO:0000256" key="3">
    <source>
        <dbReference type="ARBA" id="ARBA00010136"/>
    </source>
</evidence>
<dbReference type="EMBL" id="JAWCUA010000003">
    <property type="protein sequence ID" value="MDU0112583.1"/>
    <property type="molecule type" value="Genomic_DNA"/>
</dbReference>
<dbReference type="Gene3D" id="2.60.40.1730">
    <property type="entry name" value="tricorn interacting facor f3 domain"/>
    <property type="match status" value="1"/>
</dbReference>
<dbReference type="InterPro" id="IPR027268">
    <property type="entry name" value="Peptidase_M4/M1_CTD_sf"/>
</dbReference>
<evidence type="ECO:0000256" key="5">
    <source>
        <dbReference type="ARBA" id="ARBA00015611"/>
    </source>
</evidence>
<sequence>MKFPFGILIIASLLSACNHTQETTSAYSLKSGGEMPSSQQGLNVKHADLGFTIKPDQQIIDGVTTLTLMTTTPRKSFSVDLDRVFHISEVLVNGQVLAPELYSNPDGMLLVKQAVSGEFTVTIKYNGQPRVPVRAPWDGGLMWEKTPNGADWIATAVQGEGCDLFWPCIDHPSGEPTKVDLHINVPKPLVAASNGVLLNVTDEGATRTYHWQTKSLHNTYGIALNIAPYELLETKFTSVYGNTLDIQFFHLPERTEKAKILFAEIPEMINFFERMIGPYPFGQEKVGIAETPHLGMEHQTINAYGNEYKKDQFGYDWLMQHEFAHEWFGNQLTNDDWDHMWLHEGFGSYMQPLFAQYLHGDLAYKANLAKQRTGIVSKSPLVSNQVREVEQVYQHDTGPGGDIYTKGSWVLHTLRYLIGDDAFFKATKQLVYGTTDPQPGNFTPVFKNSADFVNIVNTITGKDMSWFFDVYLYQADLPKLVVDRKDDAITVQWEIENNKPFHMPVELSINGKITTLDLTKPVTLAINKMDVVILDPNSKILKYDQHIVDFQNFRKEQSAKK</sequence>
<dbReference type="Gene3D" id="1.10.390.10">
    <property type="entry name" value="Neutral Protease Domain 2"/>
    <property type="match status" value="1"/>
</dbReference>
<organism evidence="14 15">
    <name type="scientific">Psychrosphaera aquimarina</name>
    <dbReference type="NCBI Taxonomy" id="2044854"/>
    <lineage>
        <taxon>Bacteria</taxon>
        <taxon>Pseudomonadati</taxon>
        <taxon>Pseudomonadota</taxon>
        <taxon>Gammaproteobacteria</taxon>
        <taxon>Alteromonadales</taxon>
        <taxon>Pseudoalteromonadaceae</taxon>
        <taxon>Psychrosphaera</taxon>
    </lineage>
</organism>
<evidence type="ECO:0000256" key="8">
    <source>
        <dbReference type="ARBA" id="ARBA00022723"/>
    </source>
</evidence>
<evidence type="ECO:0000256" key="11">
    <source>
        <dbReference type="ARBA" id="ARBA00023049"/>
    </source>
</evidence>
<gene>
    <name evidence="14" type="ORF">RT723_06105</name>
</gene>
<dbReference type="GO" id="GO:0004177">
    <property type="term" value="F:aminopeptidase activity"/>
    <property type="evidence" value="ECO:0007669"/>
    <property type="project" value="UniProtKB-KW"/>
</dbReference>
<keyword evidence="8" id="KW-0479">Metal-binding</keyword>
<evidence type="ECO:0000313" key="14">
    <source>
        <dbReference type="EMBL" id="MDU0112583.1"/>
    </source>
</evidence>
<evidence type="ECO:0000256" key="2">
    <source>
        <dbReference type="ARBA" id="ARBA00001947"/>
    </source>
</evidence>
<dbReference type="PANTHER" id="PTHR11533">
    <property type="entry name" value="PROTEASE M1 ZINC METALLOPROTEASE"/>
    <property type="match status" value="1"/>
</dbReference>
<dbReference type="InterPro" id="IPR001930">
    <property type="entry name" value="Peptidase_M1"/>
</dbReference>
<feature type="domain" description="Peptidase M1 membrane alanine aminopeptidase" evidence="12">
    <location>
        <begin position="317"/>
        <end position="469"/>
    </location>
</feature>
<feature type="domain" description="Aminopeptidase N-like N-terminal" evidence="13">
    <location>
        <begin position="46"/>
        <end position="220"/>
    </location>
</feature>
<keyword evidence="6 14" id="KW-0031">Aminopeptidase</keyword>
<evidence type="ECO:0000256" key="7">
    <source>
        <dbReference type="ARBA" id="ARBA00022670"/>
    </source>
</evidence>
<keyword evidence="11" id="KW-0482">Metalloprotease</keyword>
<accession>A0ABU3QZV9</accession>
<dbReference type="InterPro" id="IPR042097">
    <property type="entry name" value="Aminopeptidase_N-like_N_sf"/>
</dbReference>
<dbReference type="Pfam" id="PF17900">
    <property type="entry name" value="Peptidase_M1_N"/>
    <property type="match status" value="1"/>
</dbReference>
<comment type="similarity">
    <text evidence="3">Belongs to the peptidase M1 family.</text>
</comment>
<evidence type="ECO:0000313" key="15">
    <source>
        <dbReference type="Proteomes" id="UP001257914"/>
    </source>
</evidence>
<comment type="caution">
    <text evidence="14">The sequence shown here is derived from an EMBL/GenBank/DDBJ whole genome shotgun (WGS) entry which is preliminary data.</text>
</comment>
<comment type="cofactor">
    <cofactor evidence="2">
        <name>Zn(2+)</name>
        <dbReference type="ChEBI" id="CHEBI:29105"/>
    </cofactor>
</comment>
<comment type="catalytic activity">
    <reaction evidence="1">
        <text>Release of an N-terminal amino acid, Xaa-|-Yaa- from a peptide, amide or arylamide. Xaa is preferably Ala, but may be most amino acids including Pro (slow action). When a terminal hydrophobic residue is followed by a prolyl residue, the two may be released as an intact Xaa-Pro dipeptide.</text>
        <dbReference type="EC" id="3.4.11.2"/>
    </reaction>
</comment>
<reference evidence="14 15" key="1">
    <citation type="submission" date="2023-10" db="EMBL/GenBank/DDBJ databases">
        <title>Psychrosphaera aquimaarina strain SW33 isolated from seawater.</title>
        <authorList>
            <person name="Bayburt H."/>
            <person name="Kim J.M."/>
            <person name="Choi B.J."/>
            <person name="Jeon C.O."/>
        </authorList>
    </citation>
    <scope>NUCLEOTIDE SEQUENCE [LARGE SCALE GENOMIC DNA]</scope>
    <source>
        <strain evidence="14 15">KCTC 52743</strain>
    </source>
</reference>
<evidence type="ECO:0000259" key="12">
    <source>
        <dbReference type="Pfam" id="PF01433"/>
    </source>
</evidence>
<keyword evidence="7" id="KW-0645">Protease</keyword>
<dbReference type="InterPro" id="IPR014782">
    <property type="entry name" value="Peptidase_M1_dom"/>
</dbReference>
<dbReference type="InterPro" id="IPR045357">
    <property type="entry name" value="Aminopeptidase_N-like_N"/>
</dbReference>
<keyword evidence="9 14" id="KW-0378">Hydrolase</keyword>
<dbReference type="PROSITE" id="PS51257">
    <property type="entry name" value="PROKAR_LIPOPROTEIN"/>
    <property type="match status" value="1"/>
</dbReference>
<dbReference type="InterPro" id="IPR050344">
    <property type="entry name" value="Peptidase_M1_aminopeptidases"/>
</dbReference>
<dbReference type="RefSeq" id="WP_315946287.1">
    <property type="nucleotide sequence ID" value="NZ_JAWCUA010000003.1"/>
</dbReference>
<proteinExistence type="inferred from homology"/>
<name>A0ABU3QZV9_9GAMM</name>